<protein>
    <submittedName>
        <fullName evidence="1">Uncharacterized protein</fullName>
    </submittedName>
</protein>
<gene>
    <name evidence="1" type="ORF">M406DRAFT_222992</name>
</gene>
<keyword evidence="2" id="KW-1185">Reference proteome</keyword>
<feature type="non-terminal residue" evidence="1">
    <location>
        <position position="1"/>
    </location>
</feature>
<dbReference type="SUPFAM" id="SSF49870">
    <property type="entry name" value="Osmotin, thaumatin-like protein"/>
    <property type="match status" value="1"/>
</dbReference>
<dbReference type="AlphaFoldDB" id="A0A9P4Y3T6"/>
<dbReference type="OrthoDB" id="430315at2759"/>
<proteinExistence type="predicted"/>
<evidence type="ECO:0000313" key="1">
    <source>
        <dbReference type="EMBL" id="KAF3766432.1"/>
    </source>
</evidence>
<dbReference type="RefSeq" id="XP_040777393.1">
    <property type="nucleotide sequence ID" value="XM_040915636.1"/>
</dbReference>
<feature type="non-terminal residue" evidence="1">
    <location>
        <position position="187"/>
    </location>
</feature>
<name>A0A9P4Y3T6_CRYP1</name>
<organism evidence="1 2">
    <name type="scientific">Cryphonectria parasitica (strain ATCC 38755 / EP155)</name>
    <dbReference type="NCBI Taxonomy" id="660469"/>
    <lineage>
        <taxon>Eukaryota</taxon>
        <taxon>Fungi</taxon>
        <taxon>Dikarya</taxon>
        <taxon>Ascomycota</taxon>
        <taxon>Pezizomycotina</taxon>
        <taxon>Sordariomycetes</taxon>
        <taxon>Sordariomycetidae</taxon>
        <taxon>Diaporthales</taxon>
        <taxon>Cryphonectriaceae</taxon>
        <taxon>Cryphonectria-Endothia species complex</taxon>
        <taxon>Cryphonectria</taxon>
    </lineage>
</organism>
<dbReference type="InterPro" id="IPR037176">
    <property type="entry name" value="Osmotin/thaumatin-like_sf"/>
</dbReference>
<comment type="caution">
    <text evidence="1">The sequence shown here is derived from an EMBL/GenBank/DDBJ whole genome shotgun (WGS) entry which is preliminary data.</text>
</comment>
<reference evidence="1" key="1">
    <citation type="journal article" date="2020" name="Phytopathology">
        <title>Genome sequence of the chestnut blight fungus Cryphonectria parasitica EP155: A fundamental resource for an archetypical invasive plant pathogen.</title>
        <authorList>
            <person name="Crouch J.A."/>
            <person name="Dawe A."/>
            <person name="Aerts A."/>
            <person name="Barry K."/>
            <person name="Churchill A.C.L."/>
            <person name="Grimwood J."/>
            <person name="Hillman B."/>
            <person name="Milgroom M.G."/>
            <person name="Pangilinan J."/>
            <person name="Smith M."/>
            <person name="Salamov A."/>
            <person name="Schmutz J."/>
            <person name="Yadav J."/>
            <person name="Grigoriev I.V."/>
            <person name="Nuss D."/>
        </authorList>
    </citation>
    <scope>NUCLEOTIDE SEQUENCE</scope>
    <source>
        <strain evidence="1">EP155</strain>
    </source>
</reference>
<dbReference type="Proteomes" id="UP000803844">
    <property type="component" value="Unassembled WGS sequence"/>
</dbReference>
<accession>A0A9P4Y3T6</accession>
<evidence type="ECO:0000313" key="2">
    <source>
        <dbReference type="Proteomes" id="UP000803844"/>
    </source>
</evidence>
<dbReference type="GeneID" id="63832765"/>
<sequence length="187" mass="19017">PEYLTVLVWNNHGDTITTSHARNAGSPTASGGAIANGVIANGATATFAVPSGYAGNVAVNDGNYELTGDDSLIELSYVVADGYDFPIADVDISYVNGFSAAITCQCSGVYVVGCNTNLFTTGITCADNDGENACVNPERASTTDTTAAPFFAPCAGAAYTFPNDNGANSWGACQSGVIECCVGHDCP</sequence>
<dbReference type="EMBL" id="MU032347">
    <property type="protein sequence ID" value="KAF3766432.1"/>
    <property type="molecule type" value="Genomic_DNA"/>
</dbReference>